<dbReference type="Pfam" id="PF00574">
    <property type="entry name" value="CLP_protease"/>
    <property type="match status" value="1"/>
</dbReference>
<evidence type="ECO:0000313" key="1">
    <source>
        <dbReference type="EMBL" id="MFB3801636.1"/>
    </source>
</evidence>
<dbReference type="Gene3D" id="3.90.226.10">
    <property type="entry name" value="2-enoyl-CoA Hydratase, Chain A, domain 1"/>
    <property type="match status" value="1"/>
</dbReference>
<dbReference type="GO" id="GO:0008233">
    <property type="term" value="F:peptidase activity"/>
    <property type="evidence" value="ECO:0007669"/>
    <property type="project" value="UniProtKB-KW"/>
</dbReference>
<dbReference type="RefSeq" id="WP_295487218.1">
    <property type="nucleotide sequence ID" value="NZ_JAUQOQ010000015.1"/>
</dbReference>
<dbReference type="GO" id="GO:0006508">
    <property type="term" value="P:proteolysis"/>
    <property type="evidence" value="ECO:0007669"/>
    <property type="project" value="UniProtKB-KW"/>
</dbReference>
<proteinExistence type="predicted"/>
<dbReference type="InterPro" id="IPR029045">
    <property type="entry name" value="ClpP/crotonase-like_dom_sf"/>
</dbReference>
<accession>A0ABV4ZAI1</accession>
<gene>
    <name evidence="1" type="ORF">ACE1YR_14565</name>
</gene>
<keyword evidence="1" id="KW-0645">Protease</keyword>
<sequence length="185" mass="20513">MLMARHIIHFTGPINSSTCGNLINTCSRAVQQGAEALQINIATMGGECSYGFTLYNFLLAQPVPVHTHNLGTVESMGNILFLAGSRRTACRYSKFLFHPFHWTLHGSVDHSRMAEYAMSLDYDLRLYAEIVAERTQGSREDLDVTRYLMAYPRILGPAEALASGMIHAIDELPLAGDVVQWSVHA</sequence>
<reference evidence="1 2" key="1">
    <citation type="submission" date="2024-09" db="EMBL/GenBank/DDBJ databases">
        <authorList>
            <person name="Fullem K."/>
        </authorList>
    </citation>
    <scope>NUCLEOTIDE SEQUENCE [LARGE SCALE GENOMIC DNA]</scope>
    <source>
        <strain evidence="2">K1(2024)</strain>
    </source>
</reference>
<comment type="caution">
    <text evidence="1">The sequence shown here is derived from an EMBL/GenBank/DDBJ whole genome shotgun (WGS) entry which is preliminary data.</text>
</comment>
<keyword evidence="2" id="KW-1185">Reference proteome</keyword>
<dbReference type="Proteomes" id="UP001577047">
    <property type="component" value="Unassembled WGS sequence"/>
</dbReference>
<protein>
    <submittedName>
        <fullName evidence="1">ATP-dependent Clp protease proteolytic subunit</fullName>
    </submittedName>
</protein>
<evidence type="ECO:0000313" key="2">
    <source>
        <dbReference type="Proteomes" id="UP001577047"/>
    </source>
</evidence>
<keyword evidence="1" id="KW-0378">Hydrolase</keyword>
<dbReference type="EMBL" id="JBHFXX010000012">
    <property type="protein sequence ID" value="MFB3801636.1"/>
    <property type="molecule type" value="Genomic_DNA"/>
</dbReference>
<organism evidence="1 2">
    <name type="scientific">Pseudomonas boreofloridensis</name>
    <dbReference type="NCBI Taxonomy" id="3064348"/>
    <lineage>
        <taxon>Bacteria</taxon>
        <taxon>Pseudomonadati</taxon>
        <taxon>Pseudomonadota</taxon>
        <taxon>Gammaproteobacteria</taxon>
        <taxon>Pseudomonadales</taxon>
        <taxon>Pseudomonadaceae</taxon>
        <taxon>Pseudomonas</taxon>
    </lineage>
</organism>
<dbReference type="InterPro" id="IPR023562">
    <property type="entry name" value="ClpP/TepA"/>
</dbReference>
<name>A0ABV4ZAI1_9PSED</name>
<dbReference type="SUPFAM" id="SSF52096">
    <property type="entry name" value="ClpP/crotonase"/>
    <property type="match status" value="1"/>
</dbReference>